<sequence>MLMRRDPGRNARGARRFAAAALLATLVLTGCGGGDQTRTTSSAVAPAAAGAQSYDKRSPIPGNVDPVTPADLRRPIATYRQHVRRQLTVMRGDLRALRRAVAASDRAAARAAWLRAQYRYETIGAAYGAFGALDQAVNGRAGGLQGGVRSARFSGLHRVEMTLWGGRPVRAAAGQVARLDAAVARLRRHVGTAEIDPLDYVLRSHEVLEDTLALQLSDQASPWSGAALNALDGNIAGTRLLLRTIDGLAGQRDPVVVQQCWRAIGRLQRALDGVRRGGRLPRWDALGQRDRERISGLTAAAAEALAFVPELVDPRPPRPLKRSIETGGPSR</sequence>
<accession>H0E398</accession>
<keyword evidence="7" id="KW-1185">Reference proteome</keyword>
<comment type="similarity">
    <text evidence="2">Belongs to the EfeM/EfeO family.</text>
</comment>
<comment type="caution">
    <text evidence="6">The sequence shown here is derived from an EMBL/GenBank/DDBJ whole genome shotgun (WGS) entry which is preliminary data.</text>
</comment>
<organism evidence="6 7">
    <name type="scientific">Patulibacter medicamentivorans</name>
    <dbReference type="NCBI Taxonomy" id="1097667"/>
    <lineage>
        <taxon>Bacteria</taxon>
        <taxon>Bacillati</taxon>
        <taxon>Actinomycetota</taxon>
        <taxon>Thermoleophilia</taxon>
        <taxon>Solirubrobacterales</taxon>
        <taxon>Patulibacteraceae</taxon>
        <taxon>Patulibacter</taxon>
    </lineage>
</organism>
<feature type="region of interest" description="Disordered" evidence="4">
    <location>
        <begin position="312"/>
        <end position="331"/>
    </location>
</feature>
<dbReference type="InterPro" id="IPR018976">
    <property type="entry name" value="Imelysin-like"/>
</dbReference>
<dbReference type="Proteomes" id="UP000005143">
    <property type="component" value="Unassembled WGS sequence"/>
</dbReference>
<dbReference type="OrthoDB" id="7260758at2"/>
<dbReference type="InterPro" id="IPR038352">
    <property type="entry name" value="Imelysin_sf"/>
</dbReference>
<protein>
    <submittedName>
        <fullName evidence="6">Iron permease FTR1</fullName>
    </submittedName>
</protein>
<dbReference type="PANTHER" id="PTHR39192">
    <property type="entry name" value="IRON UPTAKE SYSTEM COMPONENT EFEO"/>
    <property type="match status" value="1"/>
</dbReference>
<dbReference type="Gene3D" id="1.20.1420.20">
    <property type="entry name" value="M75 peptidase, HXXE motif"/>
    <property type="match status" value="1"/>
</dbReference>
<comment type="subcellular location">
    <subcellularLocation>
        <location evidence="1">Cell envelope</location>
    </subcellularLocation>
</comment>
<evidence type="ECO:0000313" key="7">
    <source>
        <dbReference type="Proteomes" id="UP000005143"/>
    </source>
</evidence>
<dbReference type="CDD" id="cd14656">
    <property type="entry name" value="Imelysin-like_EfeO"/>
    <property type="match status" value="1"/>
</dbReference>
<evidence type="ECO:0000256" key="2">
    <source>
        <dbReference type="ARBA" id="ARBA00005989"/>
    </source>
</evidence>
<evidence type="ECO:0000256" key="1">
    <source>
        <dbReference type="ARBA" id="ARBA00004196"/>
    </source>
</evidence>
<reference evidence="6 7" key="1">
    <citation type="journal article" date="2013" name="Biodegradation">
        <title>Quantitative proteomic analysis of ibuprofen-degrading Patulibacter sp. strain I11.</title>
        <authorList>
            <person name="Almeida B."/>
            <person name="Kjeldal H."/>
            <person name="Lolas I."/>
            <person name="Knudsen A.D."/>
            <person name="Carvalho G."/>
            <person name="Nielsen K.L."/>
            <person name="Barreto Crespo M.T."/>
            <person name="Stensballe A."/>
            <person name="Nielsen J.L."/>
        </authorList>
    </citation>
    <scope>NUCLEOTIDE SEQUENCE [LARGE SCALE GENOMIC DNA]</scope>
    <source>
        <strain evidence="6 7">I11</strain>
    </source>
</reference>
<dbReference type="InterPro" id="IPR034981">
    <property type="entry name" value="Imelysin-like_EfeO/Algp7"/>
</dbReference>
<evidence type="ECO:0000259" key="5">
    <source>
        <dbReference type="Pfam" id="PF09375"/>
    </source>
</evidence>
<evidence type="ECO:0000256" key="4">
    <source>
        <dbReference type="SAM" id="MobiDB-lite"/>
    </source>
</evidence>
<dbReference type="AlphaFoldDB" id="H0E398"/>
<keyword evidence="3" id="KW-0732">Signal</keyword>
<dbReference type="PROSITE" id="PS51257">
    <property type="entry name" value="PROKAR_LIPOPROTEIN"/>
    <property type="match status" value="1"/>
</dbReference>
<evidence type="ECO:0000256" key="3">
    <source>
        <dbReference type="ARBA" id="ARBA00022729"/>
    </source>
</evidence>
<dbReference type="GO" id="GO:0030313">
    <property type="term" value="C:cell envelope"/>
    <property type="evidence" value="ECO:0007669"/>
    <property type="project" value="UniProtKB-SubCell"/>
</dbReference>
<dbReference type="Pfam" id="PF09375">
    <property type="entry name" value="Peptidase_M75"/>
    <property type="match status" value="1"/>
</dbReference>
<evidence type="ECO:0000313" key="6">
    <source>
        <dbReference type="EMBL" id="EHN11848.1"/>
    </source>
</evidence>
<proteinExistence type="inferred from homology"/>
<feature type="region of interest" description="Disordered" evidence="4">
    <location>
        <begin position="35"/>
        <end position="69"/>
    </location>
</feature>
<dbReference type="EMBL" id="AGUD01000061">
    <property type="protein sequence ID" value="EHN11848.1"/>
    <property type="molecule type" value="Genomic_DNA"/>
</dbReference>
<dbReference type="PANTHER" id="PTHR39192:SF1">
    <property type="entry name" value="IRON UPTAKE SYSTEM COMPONENT EFEO"/>
    <property type="match status" value="1"/>
</dbReference>
<name>H0E398_9ACTN</name>
<dbReference type="InterPro" id="IPR050894">
    <property type="entry name" value="EfeM/EfeO_iron_uptake"/>
</dbReference>
<gene>
    <name evidence="6" type="ORF">PAI11_12660</name>
</gene>
<dbReference type="RefSeq" id="WP_007572169.1">
    <property type="nucleotide sequence ID" value="NZ_AGUD01000061.1"/>
</dbReference>
<feature type="domain" description="Imelysin-like" evidence="5">
    <location>
        <begin position="77"/>
        <end position="185"/>
    </location>
</feature>